<dbReference type="EMBL" id="NSJF01000005">
    <property type="protein sequence ID" value="PAT34046.1"/>
    <property type="molecule type" value="Genomic_DNA"/>
</dbReference>
<sequence length="61" mass="6327">MGALSSGPKPRAWAMNASDAERDQPRCQRAWIGGGDLGQGQGGAVRLLKSAPVIHEDARGA</sequence>
<protein>
    <submittedName>
        <fullName evidence="2">Uncharacterized protein</fullName>
    </submittedName>
</protein>
<proteinExistence type="predicted"/>
<accession>A0A2A2A894</accession>
<evidence type="ECO:0000313" key="3">
    <source>
        <dbReference type="Proteomes" id="UP000217999"/>
    </source>
</evidence>
<name>A0A2A2A894_9BURK</name>
<comment type="caution">
    <text evidence="2">The sequence shown here is derived from an EMBL/GenBank/DDBJ whole genome shotgun (WGS) entry which is preliminary data.</text>
</comment>
<dbReference type="AlphaFoldDB" id="A0A2A2A894"/>
<organism evidence="2 3">
    <name type="scientific">Vandammella animalimorsus</name>
    <dbReference type="NCBI Taxonomy" id="2029117"/>
    <lineage>
        <taxon>Bacteria</taxon>
        <taxon>Pseudomonadati</taxon>
        <taxon>Pseudomonadota</taxon>
        <taxon>Betaproteobacteria</taxon>
        <taxon>Burkholderiales</taxon>
        <taxon>Comamonadaceae</taxon>
        <taxon>Vandammella</taxon>
    </lineage>
</organism>
<reference evidence="2 3" key="1">
    <citation type="submission" date="2017-08" db="EMBL/GenBank/DDBJ databases">
        <title>WGS of Clinical strains of the CDC Group NO-1 linked to zoonotic infections in humans.</title>
        <authorList>
            <person name="Bernier A.-M."/>
            <person name="Bernard K."/>
        </authorList>
    </citation>
    <scope>NUCLEOTIDE SEQUENCE [LARGE SCALE GENOMIC DNA]</scope>
    <source>
        <strain evidence="2 3">NML03-0146</strain>
    </source>
</reference>
<gene>
    <name evidence="2" type="ORF">CK620_10330</name>
</gene>
<feature type="region of interest" description="Disordered" evidence="1">
    <location>
        <begin position="1"/>
        <end position="22"/>
    </location>
</feature>
<evidence type="ECO:0000256" key="1">
    <source>
        <dbReference type="SAM" id="MobiDB-lite"/>
    </source>
</evidence>
<evidence type="ECO:0000313" key="2">
    <source>
        <dbReference type="EMBL" id="PAT34046.1"/>
    </source>
</evidence>
<dbReference type="Proteomes" id="UP000217999">
    <property type="component" value="Unassembled WGS sequence"/>
</dbReference>